<name>A0A4P1QT94_LUPAN</name>
<feature type="compositionally biased region" description="Polar residues" evidence="4">
    <location>
        <begin position="235"/>
        <end position="274"/>
    </location>
</feature>
<accession>A0A4P1QT94</accession>
<organism evidence="5 6">
    <name type="scientific">Lupinus angustifolius</name>
    <name type="common">Narrow-leaved blue lupine</name>
    <dbReference type="NCBI Taxonomy" id="3871"/>
    <lineage>
        <taxon>Eukaryota</taxon>
        <taxon>Viridiplantae</taxon>
        <taxon>Streptophyta</taxon>
        <taxon>Embryophyta</taxon>
        <taxon>Tracheophyta</taxon>
        <taxon>Spermatophyta</taxon>
        <taxon>Magnoliopsida</taxon>
        <taxon>eudicotyledons</taxon>
        <taxon>Gunneridae</taxon>
        <taxon>Pentapetalae</taxon>
        <taxon>rosids</taxon>
        <taxon>fabids</taxon>
        <taxon>Fabales</taxon>
        <taxon>Fabaceae</taxon>
        <taxon>Papilionoideae</taxon>
        <taxon>50 kb inversion clade</taxon>
        <taxon>genistoids sensu lato</taxon>
        <taxon>core genistoids</taxon>
        <taxon>Genisteae</taxon>
        <taxon>Lupinus</taxon>
    </lineage>
</organism>
<feature type="compositionally biased region" description="Basic and acidic residues" evidence="4">
    <location>
        <begin position="372"/>
        <end position="383"/>
    </location>
</feature>
<feature type="compositionally biased region" description="Acidic residues" evidence="4">
    <location>
        <begin position="7"/>
        <end position="34"/>
    </location>
</feature>
<proteinExistence type="inferred from homology"/>
<evidence type="ECO:0000256" key="3">
    <source>
        <dbReference type="SAM" id="Coils"/>
    </source>
</evidence>
<protein>
    <recommendedName>
        <fullName evidence="7">Protein SPT2 homolog</fullName>
    </recommendedName>
</protein>
<dbReference type="InterPro" id="IPR013256">
    <property type="entry name" value="Chromatin_SPT2"/>
</dbReference>
<dbReference type="GO" id="GO:0006360">
    <property type="term" value="P:transcription by RNA polymerase I"/>
    <property type="evidence" value="ECO:0007669"/>
    <property type="project" value="TreeGrafter"/>
</dbReference>
<dbReference type="STRING" id="3871.A0A4P1QT94"/>
<feature type="compositionally biased region" description="Basic and acidic residues" evidence="4">
    <location>
        <begin position="35"/>
        <end position="45"/>
    </location>
</feature>
<evidence type="ECO:0000256" key="4">
    <source>
        <dbReference type="SAM" id="MobiDB-lite"/>
    </source>
</evidence>
<evidence type="ECO:0000313" key="6">
    <source>
        <dbReference type="Proteomes" id="UP000188354"/>
    </source>
</evidence>
<dbReference type="OrthoDB" id="6259853at2759"/>
<evidence type="ECO:0000256" key="1">
    <source>
        <dbReference type="ARBA" id="ARBA00006461"/>
    </source>
</evidence>
<dbReference type="GO" id="GO:0006334">
    <property type="term" value="P:nucleosome assembly"/>
    <property type="evidence" value="ECO:0007669"/>
    <property type="project" value="TreeGrafter"/>
</dbReference>
<feature type="compositionally biased region" description="Basic and acidic residues" evidence="4">
    <location>
        <begin position="147"/>
        <end position="162"/>
    </location>
</feature>
<comment type="similarity">
    <text evidence="1">Belongs to the SPT2 family.</text>
</comment>
<dbReference type="SMART" id="SM00784">
    <property type="entry name" value="SPT2"/>
    <property type="match status" value="1"/>
</dbReference>
<keyword evidence="6" id="KW-1185">Reference proteome</keyword>
<feature type="coiled-coil region" evidence="3">
    <location>
        <begin position="472"/>
        <end position="499"/>
    </location>
</feature>
<evidence type="ECO:0008006" key="7">
    <source>
        <dbReference type="Google" id="ProtNLM"/>
    </source>
</evidence>
<evidence type="ECO:0000256" key="2">
    <source>
        <dbReference type="ARBA" id="ARBA00023054"/>
    </source>
</evidence>
<dbReference type="Gramene" id="OIV94458">
    <property type="protein sequence ID" value="OIV94458"/>
    <property type="gene ID" value="TanjilG_25520"/>
</dbReference>
<evidence type="ECO:0000313" key="5">
    <source>
        <dbReference type="EMBL" id="OIV94458.1"/>
    </source>
</evidence>
<feature type="compositionally biased region" description="Basic and acidic residues" evidence="4">
    <location>
        <begin position="57"/>
        <end position="66"/>
    </location>
</feature>
<dbReference type="GO" id="GO:0003677">
    <property type="term" value="F:DNA binding"/>
    <property type="evidence" value="ECO:0007669"/>
    <property type="project" value="TreeGrafter"/>
</dbReference>
<feature type="compositionally biased region" description="Polar residues" evidence="4">
    <location>
        <begin position="117"/>
        <end position="142"/>
    </location>
</feature>
<keyword evidence="2 3" id="KW-0175">Coiled coil</keyword>
<dbReference type="GO" id="GO:0042393">
    <property type="term" value="F:histone binding"/>
    <property type="evidence" value="ECO:0007669"/>
    <property type="project" value="TreeGrafter"/>
</dbReference>
<feature type="region of interest" description="Disordered" evidence="4">
    <location>
        <begin position="1"/>
        <end position="45"/>
    </location>
</feature>
<dbReference type="Proteomes" id="UP000188354">
    <property type="component" value="Chromosome LG17"/>
</dbReference>
<dbReference type="PANTHER" id="PTHR22691">
    <property type="entry name" value="YEAST SPT2-RELATED"/>
    <property type="match status" value="1"/>
</dbReference>
<dbReference type="PANTHER" id="PTHR22691:SF8">
    <property type="entry name" value="PROTEIN SPT2 HOMOLOG"/>
    <property type="match status" value="1"/>
</dbReference>
<reference evidence="5 6" key="1">
    <citation type="journal article" date="2017" name="Plant Biotechnol. J.">
        <title>A comprehensive draft genome sequence for lupin (Lupinus angustifolius), an emerging health food: insights into plant-microbe interactions and legume evolution.</title>
        <authorList>
            <person name="Hane J.K."/>
            <person name="Ming Y."/>
            <person name="Kamphuis L.G."/>
            <person name="Nelson M.N."/>
            <person name="Garg G."/>
            <person name="Atkins C.A."/>
            <person name="Bayer P.E."/>
            <person name="Bravo A."/>
            <person name="Bringans S."/>
            <person name="Cannon S."/>
            <person name="Edwards D."/>
            <person name="Foley R."/>
            <person name="Gao L.L."/>
            <person name="Harrison M.J."/>
            <person name="Huang W."/>
            <person name="Hurgobin B."/>
            <person name="Li S."/>
            <person name="Liu C.W."/>
            <person name="McGrath A."/>
            <person name="Morahan G."/>
            <person name="Murray J."/>
            <person name="Weller J."/>
            <person name="Jian J."/>
            <person name="Singh K.B."/>
        </authorList>
    </citation>
    <scope>NUCLEOTIDE SEQUENCE [LARGE SCALE GENOMIC DNA]</scope>
    <source>
        <strain evidence="6">cv. Tanjil</strain>
        <tissue evidence="5">Whole plant</tissue>
    </source>
</reference>
<dbReference type="Pfam" id="PF08243">
    <property type="entry name" value="SPT2"/>
    <property type="match status" value="1"/>
</dbReference>
<dbReference type="GO" id="GO:0005730">
    <property type="term" value="C:nucleolus"/>
    <property type="evidence" value="ECO:0007669"/>
    <property type="project" value="TreeGrafter"/>
</dbReference>
<gene>
    <name evidence="5" type="ORF">TanjilG_25520</name>
</gene>
<sequence>MRGYDREEPEDYGDYDDYEDEGGEEYEEEEEYGEEEPRKPTKEELEYLELRRKLKESIRRQMKKESSSSLAGSSGRKKKLPYDNYGSFFGPSQPVIAQRVIQESKSFLENEHLAPRPSNSTHTNKNSNRVSTGGLKSSSHSQVPPKVSEKIVKAQKLKDTRDYSFLLSDDAPAPKKEPPPRNISVRNSEGRPTQVAGKSKQPMMNGGKLVRGSGEDRKLISGPGHLPPKPGSHYKLSSASKASNTLADSRKTFGSSSGNGPAVSRNQLGSNSVSRPADSRRQLGSNNGNRPADSRRQLSSNSGNRPADSRRQLGSNSGNGPGRPVGPKGLPSRMPVSLMGNKSSTTGMKNPVNGVNRPLPSKVHSSVQKQNVEQRKDLRDQNKPKLVPRQPVGPTKVQIKKPPLKPNPKHSQSQDHRPKNKAVKRHADDGEDEMDFRSMIRSMFNYNPNKFADDDNDDNMEAGFDEILREERRSAKIAKEEDEEQLRLIEEEEERERRRRMAKKRRLG</sequence>
<feature type="region of interest" description="Disordered" evidence="4">
    <location>
        <begin position="57"/>
        <end position="432"/>
    </location>
</feature>
<dbReference type="EMBL" id="CM007377">
    <property type="protein sequence ID" value="OIV94458.1"/>
    <property type="molecule type" value="Genomic_DNA"/>
</dbReference>
<dbReference type="KEGG" id="lang:109331929"/>
<dbReference type="AlphaFoldDB" id="A0A4P1QT94"/>